<keyword evidence="3" id="KW-1185">Reference proteome</keyword>
<dbReference type="InterPro" id="IPR033369">
    <property type="entry name" value="C19orf12"/>
</dbReference>
<dbReference type="OrthoDB" id="5976774at2759"/>
<dbReference type="EMBL" id="LR899013">
    <property type="protein sequence ID" value="CAD7091332.1"/>
    <property type="molecule type" value="Genomic_DNA"/>
</dbReference>
<name>A0A7R8V3I1_HERIL</name>
<sequence>MSGIVRFANALADIADNEDLRVTVKSSVKGAGITAIGALLGGLVGGRRGLLAGGTIGALAATAMADDFRSVGDIIRNDLTSSQREELVESVMQAVGYTTLGACMKMMNVNPQLRSMALQAIRDFFGHNLDLHIIGA</sequence>
<dbReference type="Proteomes" id="UP000594454">
    <property type="component" value="Chromosome 5"/>
</dbReference>
<protein>
    <submittedName>
        <fullName evidence="2">Uncharacterized protein</fullName>
    </submittedName>
</protein>
<evidence type="ECO:0000256" key="1">
    <source>
        <dbReference type="ARBA" id="ARBA00029457"/>
    </source>
</evidence>
<accession>A0A7R8V3I1</accession>
<dbReference type="PANTHER" id="PTHR31493:SF1">
    <property type="entry name" value="PROTEIN C19ORF12"/>
    <property type="match status" value="1"/>
</dbReference>
<dbReference type="PANTHER" id="PTHR31493">
    <property type="entry name" value="NAZO FAMILY MEMBER"/>
    <property type="match status" value="1"/>
</dbReference>
<dbReference type="Pfam" id="PF20721">
    <property type="entry name" value="C19orf12"/>
    <property type="match status" value="1"/>
</dbReference>
<proteinExistence type="inferred from homology"/>
<gene>
    <name evidence="2" type="ORF">HERILL_LOCUS13751</name>
</gene>
<reference evidence="2 3" key="1">
    <citation type="submission" date="2020-11" db="EMBL/GenBank/DDBJ databases">
        <authorList>
            <person name="Wallbank WR R."/>
            <person name="Pardo Diaz C."/>
            <person name="Kozak K."/>
            <person name="Martin S."/>
            <person name="Jiggins C."/>
            <person name="Moest M."/>
            <person name="Warren A I."/>
            <person name="Generalovic N T."/>
            <person name="Byers J.R.P. K."/>
            <person name="Montejo-Kovacevich G."/>
            <person name="Yen C E."/>
        </authorList>
    </citation>
    <scope>NUCLEOTIDE SEQUENCE [LARGE SCALE GENOMIC DNA]</scope>
</reference>
<evidence type="ECO:0000313" key="2">
    <source>
        <dbReference type="EMBL" id="CAD7091332.1"/>
    </source>
</evidence>
<organism evidence="2 3">
    <name type="scientific">Hermetia illucens</name>
    <name type="common">Black soldier fly</name>
    <dbReference type="NCBI Taxonomy" id="343691"/>
    <lineage>
        <taxon>Eukaryota</taxon>
        <taxon>Metazoa</taxon>
        <taxon>Ecdysozoa</taxon>
        <taxon>Arthropoda</taxon>
        <taxon>Hexapoda</taxon>
        <taxon>Insecta</taxon>
        <taxon>Pterygota</taxon>
        <taxon>Neoptera</taxon>
        <taxon>Endopterygota</taxon>
        <taxon>Diptera</taxon>
        <taxon>Brachycera</taxon>
        <taxon>Stratiomyomorpha</taxon>
        <taxon>Stratiomyidae</taxon>
        <taxon>Hermetiinae</taxon>
        <taxon>Hermetia</taxon>
    </lineage>
</organism>
<evidence type="ECO:0000313" key="3">
    <source>
        <dbReference type="Proteomes" id="UP000594454"/>
    </source>
</evidence>
<dbReference type="AlphaFoldDB" id="A0A7R8V3I1"/>
<comment type="similarity">
    <text evidence="1">Belongs to the C19orf12 family.</text>
</comment>
<dbReference type="InParanoid" id="A0A7R8V3I1"/>